<dbReference type="InterPro" id="IPR051685">
    <property type="entry name" value="Ycf3/AcsC/BcsC/TPR_MFPF"/>
</dbReference>
<dbReference type="EMBL" id="JAACQH010000055">
    <property type="protein sequence ID" value="NCS91409.1"/>
    <property type="molecule type" value="Genomic_DNA"/>
</dbReference>
<evidence type="ECO:0000256" key="3">
    <source>
        <dbReference type="PROSITE-ProRule" id="PRU00339"/>
    </source>
</evidence>
<reference evidence="5" key="1">
    <citation type="submission" date="2019-11" db="EMBL/GenBank/DDBJ databases">
        <title>Lipid analysis of CO2-rich subsurface aquifers suggests an autotrophy-based deep biosphere with lysolipids enriched in CPR bacteria.</title>
        <authorList>
            <person name="Probst A.J."/>
            <person name="Elling F.J."/>
            <person name="Castelle C.J."/>
            <person name="Zhu Q."/>
            <person name="Elvert M."/>
            <person name="Birarda G."/>
            <person name="Holman H.-Y."/>
            <person name="Lane K.R."/>
            <person name="Ladd B."/>
            <person name="Ryan M.C."/>
            <person name="Woyke T."/>
            <person name="Hinrichs K.-U."/>
            <person name="Banfield J.F."/>
        </authorList>
    </citation>
    <scope>NUCLEOTIDE SEQUENCE</scope>
    <source>
        <strain evidence="5">CG_2015-04_33_537</strain>
    </source>
</reference>
<dbReference type="PROSITE" id="PS50005">
    <property type="entry name" value="TPR"/>
    <property type="match status" value="2"/>
</dbReference>
<sequence>IKINPNYSEAHNNLGNLLQNLKRYEEAEKEYREAIRINPDYADAHNNLGNLLQNLKRYEEAEKEYREAIKINPNDILAHQNISELYFVIKDYKKSLEYAEKSLEISKEIKYKIISKFLILINLIALERKCEKEKKEFLNFIRENKGYQLTWKFETIKERIKEMKFEREILELTEEIEKFRVRK</sequence>
<evidence type="ECO:0000256" key="4">
    <source>
        <dbReference type="SAM" id="Coils"/>
    </source>
</evidence>
<protein>
    <submittedName>
        <fullName evidence="5">Tetratricopeptide repeat protein</fullName>
    </submittedName>
</protein>
<accession>A0A8J7YUM4</accession>
<dbReference type="Gene3D" id="1.25.40.10">
    <property type="entry name" value="Tetratricopeptide repeat domain"/>
    <property type="match status" value="2"/>
</dbReference>
<feature type="non-terminal residue" evidence="5">
    <location>
        <position position="1"/>
    </location>
</feature>
<dbReference type="PANTHER" id="PTHR44943:SF8">
    <property type="entry name" value="TPR REPEAT-CONTAINING PROTEIN MJ0263"/>
    <property type="match status" value="1"/>
</dbReference>
<evidence type="ECO:0000313" key="5">
    <source>
        <dbReference type="EMBL" id="NCS91409.1"/>
    </source>
</evidence>
<feature type="repeat" description="TPR" evidence="3">
    <location>
        <begin position="8"/>
        <end position="41"/>
    </location>
</feature>
<dbReference type="PANTHER" id="PTHR44943">
    <property type="entry name" value="CELLULOSE SYNTHASE OPERON PROTEIN C"/>
    <property type="match status" value="1"/>
</dbReference>
<evidence type="ECO:0000256" key="1">
    <source>
        <dbReference type="ARBA" id="ARBA00022737"/>
    </source>
</evidence>
<feature type="coiled-coil region" evidence="4">
    <location>
        <begin position="7"/>
        <end position="68"/>
    </location>
</feature>
<dbReference type="InterPro" id="IPR011990">
    <property type="entry name" value="TPR-like_helical_dom_sf"/>
</dbReference>
<dbReference type="Proteomes" id="UP000738826">
    <property type="component" value="Unassembled WGS sequence"/>
</dbReference>
<dbReference type="Pfam" id="PF13181">
    <property type="entry name" value="TPR_8"/>
    <property type="match status" value="1"/>
</dbReference>
<keyword evidence="4" id="KW-0175">Coiled coil</keyword>
<evidence type="ECO:0000256" key="2">
    <source>
        <dbReference type="ARBA" id="ARBA00022803"/>
    </source>
</evidence>
<keyword evidence="2 3" id="KW-0802">TPR repeat</keyword>
<dbReference type="Pfam" id="PF13432">
    <property type="entry name" value="TPR_16"/>
    <property type="match status" value="1"/>
</dbReference>
<comment type="caution">
    <text evidence="5">The sequence shown here is derived from an EMBL/GenBank/DDBJ whole genome shotgun (WGS) entry which is preliminary data.</text>
</comment>
<dbReference type="SUPFAM" id="SSF48452">
    <property type="entry name" value="TPR-like"/>
    <property type="match status" value="1"/>
</dbReference>
<name>A0A8J7YUM4_9ARCH</name>
<evidence type="ECO:0000313" key="6">
    <source>
        <dbReference type="Proteomes" id="UP000738826"/>
    </source>
</evidence>
<dbReference type="AlphaFoldDB" id="A0A8J7YUM4"/>
<gene>
    <name evidence="5" type="ORF">GW779_03215</name>
</gene>
<feature type="repeat" description="TPR" evidence="3">
    <location>
        <begin position="42"/>
        <end position="75"/>
    </location>
</feature>
<keyword evidence="1" id="KW-0677">Repeat</keyword>
<proteinExistence type="predicted"/>
<dbReference type="SMART" id="SM00028">
    <property type="entry name" value="TPR"/>
    <property type="match status" value="3"/>
</dbReference>
<dbReference type="InterPro" id="IPR019734">
    <property type="entry name" value="TPR_rpt"/>
</dbReference>
<organism evidence="5 6">
    <name type="scientific">Candidatus Altarchaeum hamiconexum</name>
    <dbReference type="NCBI Taxonomy" id="1803513"/>
    <lineage>
        <taxon>Archaea</taxon>
        <taxon>Candidatus Altarchaeota</taxon>
        <taxon>Candidatus Altiarchaeia</taxon>
        <taxon>Candidatus Altarchaeales</taxon>
        <taxon>Candidatus Altarchaeaceae</taxon>
        <taxon>Candidatus Altarchaeum</taxon>
    </lineage>
</organism>
<dbReference type="PROSITE" id="PS50293">
    <property type="entry name" value="TPR_REGION"/>
    <property type="match status" value="2"/>
</dbReference>